<dbReference type="InterPro" id="IPR010987">
    <property type="entry name" value="Glutathione-S-Trfase_C-like"/>
</dbReference>
<dbReference type="Proteomes" id="UP000189818">
    <property type="component" value="Unassembled WGS sequence"/>
</dbReference>
<feature type="domain" description="GST C-terminal" evidence="2">
    <location>
        <begin position="86"/>
        <end position="202"/>
    </location>
</feature>
<dbReference type="GO" id="GO:0016740">
    <property type="term" value="F:transferase activity"/>
    <property type="evidence" value="ECO:0007669"/>
    <property type="project" value="UniProtKB-KW"/>
</dbReference>
<dbReference type="PROSITE" id="PS50405">
    <property type="entry name" value="GST_CTER"/>
    <property type="match status" value="1"/>
</dbReference>
<evidence type="ECO:0000259" key="1">
    <source>
        <dbReference type="PROSITE" id="PS50404"/>
    </source>
</evidence>
<dbReference type="CDD" id="cd03051">
    <property type="entry name" value="GST_N_GTT2_like"/>
    <property type="match status" value="1"/>
</dbReference>
<protein>
    <submittedName>
        <fullName evidence="3">Glutathione S-transferase</fullName>
    </submittedName>
</protein>
<accession>A0A1T5FNH1</accession>
<dbReference type="RefSeq" id="WP_079649888.1">
    <property type="nucleotide sequence ID" value="NZ_FUYM01000010.1"/>
</dbReference>
<dbReference type="SFLD" id="SFLDG00358">
    <property type="entry name" value="Main_(cytGST)"/>
    <property type="match status" value="1"/>
</dbReference>
<dbReference type="SUPFAM" id="SSF52833">
    <property type="entry name" value="Thioredoxin-like"/>
    <property type="match status" value="1"/>
</dbReference>
<gene>
    <name evidence="3" type="ORF">SAMN06295920_11084</name>
</gene>
<dbReference type="AlphaFoldDB" id="A0A1T5FNH1"/>
<evidence type="ECO:0000313" key="3">
    <source>
        <dbReference type="EMBL" id="SKB97713.1"/>
    </source>
</evidence>
<dbReference type="Pfam" id="PF13410">
    <property type="entry name" value="GST_C_2"/>
    <property type="match status" value="1"/>
</dbReference>
<reference evidence="4" key="1">
    <citation type="submission" date="2017-02" db="EMBL/GenBank/DDBJ databases">
        <authorList>
            <person name="Varghese N."/>
            <person name="Submissions S."/>
        </authorList>
    </citation>
    <scope>NUCLEOTIDE SEQUENCE [LARGE SCALE GENOMIC DNA]</scope>
    <source>
        <strain evidence="4">UM2</strain>
    </source>
</reference>
<keyword evidence="3" id="KW-0808">Transferase</keyword>
<dbReference type="Gene3D" id="1.20.1050.10">
    <property type="match status" value="1"/>
</dbReference>
<evidence type="ECO:0000313" key="4">
    <source>
        <dbReference type="Proteomes" id="UP000189818"/>
    </source>
</evidence>
<evidence type="ECO:0000259" key="2">
    <source>
        <dbReference type="PROSITE" id="PS50405"/>
    </source>
</evidence>
<dbReference type="InterPro" id="IPR040079">
    <property type="entry name" value="Glutathione_S-Trfase"/>
</dbReference>
<name>A0A1T5FNH1_9SPHN</name>
<dbReference type="InterPro" id="IPR004045">
    <property type="entry name" value="Glutathione_S-Trfase_N"/>
</dbReference>
<dbReference type="PROSITE" id="PS50404">
    <property type="entry name" value="GST_NTER"/>
    <property type="match status" value="1"/>
</dbReference>
<dbReference type="STRING" id="439228.SAMN06295920_11084"/>
<dbReference type="PANTHER" id="PTHR44051">
    <property type="entry name" value="GLUTATHIONE S-TRANSFERASE-RELATED"/>
    <property type="match status" value="1"/>
</dbReference>
<dbReference type="Pfam" id="PF13409">
    <property type="entry name" value="GST_N_2"/>
    <property type="match status" value="1"/>
</dbReference>
<keyword evidence="4" id="KW-1185">Reference proteome</keyword>
<sequence>MLLYQVARGANVRRLIIYMAEKGIDIPRHEVDVATGEHKSPAFLAMNPAGRVPVLETDDGRFISESAAIMEYLEELHPDPPMIGTTPGERAHVRAVERIANDLIVRCNLWFLHSHPRFAGRGEQNPVVAEAARLWADELLVALDRHAAAHAFLAADRPTIADCSLFALVQNCRQLFGIAIGEDLAGINGWYARFRERPSAAF</sequence>
<feature type="domain" description="GST N-terminal" evidence="1">
    <location>
        <begin position="1"/>
        <end position="81"/>
    </location>
</feature>
<dbReference type="SUPFAM" id="SSF47616">
    <property type="entry name" value="GST C-terminal domain-like"/>
    <property type="match status" value="1"/>
</dbReference>
<dbReference type="PANTHER" id="PTHR44051:SF8">
    <property type="entry name" value="GLUTATHIONE S-TRANSFERASE GSTA"/>
    <property type="match status" value="1"/>
</dbReference>
<dbReference type="InterPro" id="IPR036249">
    <property type="entry name" value="Thioredoxin-like_sf"/>
</dbReference>
<dbReference type="SFLD" id="SFLDS00019">
    <property type="entry name" value="Glutathione_Transferase_(cytos"/>
    <property type="match status" value="1"/>
</dbReference>
<organism evidence="3 4">
    <name type="scientific">Rhizorhabdus histidinilytica</name>
    <dbReference type="NCBI Taxonomy" id="439228"/>
    <lineage>
        <taxon>Bacteria</taxon>
        <taxon>Pseudomonadati</taxon>
        <taxon>Pseudomonadota</taxon>
        <taxon>Alphaproteobacteria</taxon>
        <taxon>Sphingomonadales</taxon>
        <taxon>Sphingomonadaceae</taxon>
        <taxon>Rhizorhabdus</taxon>
    </lineage>
</organism>
<dbReference type="EMBL" id="FUYM01000010">
    <property type="protein sequence ID" value="SKB97713.1"/>
    <property type="molecule type" value="Genomic_DNA"/>
</dbReference>
<dbReference type="InterPro" id="IPR036282">
    <property type="entry name" value="Glutathione-S-Trfase_C_sf"/>
</dbReference>
<dbReference type="Gene3D" id="3.40.30.10">
    <property type="entry name" value="Glutaredoxin"/>
    <property type="match status" value="1"/>
</dbReference>
<proteinExistence type="predicted"/>
<dbReference type="OrthoDB" id="5293590at2"/>
<dbReference type="InterPro" id="IPR034345">
    <property type="entry name" value="Gtt2-like_N"/>
</dbReference>